<dbReference type="SUPFAM" id="SSF117987">
    <property type="entry name" value="CRISPR-associated protein"/>
    <property type="match status" value="2"/>
</dbReference>
<dbReference type="Gene3D" id="3.30.70.1210">
    <property type="entry name" value="Crispr-associated protein, domain 2"/>
    <property type="match status" value="1"/>
</dbReference>
<dbReference type="KEGG" id="lpv:HYN51_03140"/>
<dbReference type="Pfam" id="PF08798">
    <property type="entry name" value="CRISPR_assoc"/>
    <property type="match status" value="1"/>
</dbReference>
<dbReference type="OrthoDB" id="9795689at2"/>
<name>A0A2Y9TVV2_9GAMM</name>
<proteinExistence type="predicted"/>
<dbReference type="Gene3D" id="3.30.70.1200">
    <property type="entry name" value="Crispr-associated protein, domain 1"/>
    <property type="match status" value="1"/>
</dbReference>
<dbReference type="AlphaFoldDB" id="A0A2Y9TVV2"/>
<dbReference type="CDD" id="cd09727">
    <property type="entry name" value="Cas6_I-E"/>
    <property type="match status" value="1"/>
</dbReference>
<dbReference type="InterPro" id="IPR010179">
    <property type="entry name" value="CRISPR-assoc_prot_Cse3"/>
</dbReference>
<protein>
    <submittedName>
        <fullName evidence="1">Type I-E CRISPR-associated protein Cas6/Cse3/CasE</fullName>
    </submittedName>
</protein>
<sequence>MFFSRVKLDLSLLDQGMWQKWLTAQSYASHQWLWQLFPQIDKREFLFRHQASSSNVFFYVLSEQAPEIHHNLFQIETKPFNPQLAAGIRLFFSLRANPVVTRGGKRSDILMDAKYHAKKQGADRKEWRPIQENAALQWLKTQGERKGFQLDIENCRVVNYQQQRFVKPQSHKPIVFGSVDFEGELTVTEPELFQQMLKEGIGKSRSLGCGLMLIRRG</sequence>
<dbReference type="RefSeq" id="WP_108899737.1">
    <property type="nucleotide sequence ID" value="NZ_CP029185.2"/>
</dbReference>
<reference evidence="1 2" key="1">
    <citation type="journal article" date="2019" name="Int. J. Syst. Evol. Microbiol.">
        <title>Limnobaculum parvum gen. nov., sp. nov., isolated from a freshwater lake.</title>
        <authorList>
            <person name="Baek C."/>
            <person name="Shin S.K."/>
            <person name="Yi H."/>
        </authorList>
    </citation>
    <scope>NUCLEOTIDE SEQUENCE [LARGE SCALE GENOMIC DNA]</scope>
    <source>
        <strain evidence="1 2">HYN0051</strain>
    </source>
</reference>
<dbReference type="NCBIfam" id="TIGR01907">
    <property type="entry name" value="casE_Cse3"/>
    <property type="match status" value="1"/>
</dbReference>
<accession>A0A2Y9TVV2</accession>
<dbReference type="SMART" id="SM01101">
    <property type="entry name" value="CRISPR_assoc"/>
    <property type="match status" value="1"/>
</dbReference>
<organism evidence="1 2">
    <name type="scientific">Limnobaculum parvum</name>
    <dbReference type="NCBI Taxonomy" id="2172103"/>
    <lineage>
        <taxon>Bacteria</taxon>
        <taxon>Pseudomonadati</taxon>
        <taxon>Pseudomonadota</taxon>
        <taxon>Gammaproteobacteria</taxon>
        <taxon>Enterobacterales</taxon>
        <taxon>Budviciaceae</taxon>
        <taxon>Limnobaculum</taxon>
    </lineage>
</organism>
<evidence type="ECO:0000313" key="2">
    <source>
        <dbReference type="Proteomes" id="UP000244908"/>
    </source>
</evidence>
<dbReference type="EMBL" id="CP029185">
    <property type="protein sequence ID" value="AWH87649.1"/>
    <property type="molecule type" value="Genomic_DNA"/>
</dbReference>
<keyword evidence="2" id="KW-1185">Reference proteome</keyword>
<gene>
    <name evidence="1" type="primary">cas6e</name>
    <name evidence="1" type="ORF">HYN51_03140</name>
</gene>
<evidence type="ECO:0000313" key="1">
    <source>
        <dbReference type="EMBL" id="AWH87649.1"/>
    </source>
</evidence>
<dbReference type="Proteomes" id="UP000244908">
    <property type="component" value="Chromosome"/>
</dbReference>